<keyword evidence="1" id="KW-0238">DNA-binding</keyword>
<dbReference type="PANTHER" id="PTHR30349:SF64">
    <property type="entry name" value="PROPHAGE INTEGRASE INTD-RELATED"/>
    <property type="match status" value="1"/>
</dbReference>
<evidence type="ECO:0000313" key="4">
    <source>
        <dbReference type="EMBL" id="OKZ35502.1"/>
    </source>
</evidence>
<organism evidence="4 5">
    <name type="scientific">Bacteroides uniformis</name>
    <dbReference type="NCBI Taxonomy" id="820"/>
    <lineage>
        <taxon>Bacteria</taxon>
        <taxon>Pseudomonadati</taxon>
        <taxon>Bacteroidota</taxon>
        <taxon>Bacteroidia</taxon>
        <taxon>Bacteroidales</taxon>
        <taxon>Bacteroidaceae</taxon>
        <taxon>Bacteroides</taxon>
    </lineage>
</organism>
<feature type="domain" description="Phage integrase SAM-like" evidence="3">
    <location>
        <begin position="118"/>
        <end position="215"/>
    </location>
</feature>
<evidence type="ECO:0000256" key="2">
    <source>
        <dbReference type="ARBA" id="ARBA00023172"/>
    </source>
</evidence>
<protein>
    <submittedName>
        <fullName evidence="4">Integrase</fullName>
    </submittedName>
</protein>
<dbReference type="SUPFAM" id="SSF56349">
    <property type="entry name" value="DNA breaking-rejoining enzymes"/>
    <property type="match status" value="1"/>
</dbReference>
<accession>A0A1Q6I9G8</accession>
<gene>
    <name evidence="4" type="ORF">BHV79_06440</name>
</gene>
<dbReference type="InterPro" id="IPR010998">
    <property type="entry name" value="Integrase_recombinase_N"/>
</dbReference>
<dbReference type="Gene3D" id="1.10.150.130">
    <property type="match status" value="1"/>
</dbReference>
<sequence>MNIKRNCIFLLDKEKDKPDSKLRYRIKWDGNTVAFNVGYRVDNNKWVAEAQRCKPNTTHGKKKISAATINSEINRLEETVNDTFFFFEQTGHTPTSSEFRDEVNRRNGKIVEKEEKTIFDYYQQFIIEQGKENSWSENTYKRHKTTMNHLKKFAPDLTFADLTHEGLSRLVDYFMSIEVDNETGMKNYTAKKYINLAKWFLKWASEKGYNKELSFVTFKEKLKTIPAKVIFLEWNELMSVYNATFPNEPHLELAKDVFCFQCFTSLRYSDVKNLKKADIYDGYITITTIKTDEPLKIELNKYSKAILEKYKGIEGIYALPVPVNQRMNKYIKEICKACEINEPICRTYYKGAERIDEIHPKYELIGTHCGRKTFICNALMLGIAPNIVMKWTGHRDYKSMKPYIDIADKAKEEAMNLFNR</sequence>
<evidence type="ECO:0000313" key="5">
    <source>
        <dbReference type="Proteomes" id="UP000186549"/>
    </source>
</evidence>
<evidence type="ECO:0000256" key="1">
    <source>
        <dbReference type="ARBA" id="ARBA00023125"/>
    </source>
</evidence>
<dbReference type="Gene3D" id="1.10.443.10">
    <property type="entry name" value="Intergrase catalytic core"/>
    <property type="match status" value="1"/>
</dbReference>
<dbReference type="AlphaFoldDB" id="A0A1Q6I9G8"/>
<dbReference type="GO" id="GO:0015074">
    <property type="term" value="P:DNA integration"/>
    <property type="evidence" value="ECO:0007669"/>
    <property type="project" value="InterPro"/>
</dbReference>
<dbReference type="InterPro" id="IPR011010">
    <property type="entry name" value="DNA_brk_join_enz"/>
</dbReference>
<dbReference type="Proteomes" id="UP000186549">
    <property type="component" value="Unassembled WGS sequence"/>
</dbReference>
<dbReference type="EMBL" id="MNQU01000167">
    <property type="protein sequence ID" value="OKZ35502.1"/>
    <property type="molecule type" value="Genomic_DNA"/>
</dbReference>
<evidence type="ECO:0000259" key="3">
    <source>
        <dbReference type="Pfam" id="PF13102"/>
    </source>
</evidence>
<dbReference type="GO" id="GO:0003677">
    <property type="term" value="F:DNA binding"/>
    <property type="evidence" value="ECO:0007669"/>
    <property type="project" value="UniProtKB-KW"/>
</dbReference>
<dbReference type="CDD" id="cd01185">
    <property type="entry name" value="INTN1_C_like"/>
    <property type="match status" value="1"/>
</dbReference>
<keyword evidence="2" id="KW-0233">DNA recombination</keyword>
<dbReference type="InterPro" id="IPR013762">
    <property type="entry name" value="Integrase-like_cat_sf"/>
</dbReference>
<name>A0A1Q6I9G8_BACUN</name>
<dbReference type="PANTHER" id="PTHR30349">
    <property type="entry name" value="PHAGE INTEGRASE-RELATED"/>
    <property type="match status" value="1"/>
</dbReference>
<reference evidence="4 5" key="1">
    <citation type="journal article" date="2016" name="Nat. Biotechnol.">
        <title>Measurement of bacterial replication rates in microbial communities.</title>
        <authorList>
            <person name="Brown C.T."/>
            <person name="Olm M.R."/>
            <person name="Thomas B.C."/>
            <person name="Banfield J.F."/>
        </authorList>
    </citation>
    <scope>NUCLEOTIDE SEQUENCE [LARGE SCALE GENOMIC DNA]</scope>
    <source>
        <strain evidence="4">45_41</strain>
    </source>
</reference>
<proteinExistence type="predicted"/>
<dbReference type="Pfam" id="PF13102">
    <property type="entry name" value="Phage_int_SAM_5"/>
    <property type="match status" value="1"/>
</dbReference>
<dbReference type="GO" id="GO:0006310">
    <property type="term" value="P:DNA recombination"/>
    <property type="evidence" value="ECO:0007669"/>
    <property type="project" value="UniProtKB-KW"/>
</dbReference>
<comment type="caution">
    <text evidence="4">The sequence shown here is derived from an EMBL/GenBank/DDBJ whole genome shotgun (WGS) entry which is preliminary data.</text>
</comment>
<dbReference type="InterPro" id="IPR025269">
    <property type="entry name" value="SAM-like_dom"/>
</dbReference>
<dbReference type="InterPro" id="IPR050090">
    <property type="entry name" value="Tyrosine_recombinase_XerCD"/>
</dbReference>